<evidence type="ECO:0000259" key="1">
    <source>
        <dbReference type="Pfam" id="PF13456"/>
    </source>
</evidence>
<dbReference type="Gramene" id="VVA38625">
    <property type="protein sequence ID" value="VVA38625"/>
    <property type="gene ID" value="Prudul26B009154"/>
</dbReference>
<reference evidence="3" key="1">
    <citation type="journal article" date="2020" name="Plant J.">
        <title>Transposons played a major role in the diversification between the closely related almond and peach genomes: results from the almond genome sequence.</title>
        <authorList>
            <person name="Alioto T."/>
            <person name="Alexiou K.G."/>
            <person name="Bardil A."/>
            <person name="Barteri F."/>
            <person name="Castanera R."/>
            <person name="Cruz F."/>
            <person name="Dhingra A."/>
            <person name="Duval H."/>
            <person name="Fernandez I Marti A."/>
            <person name="Frias L."/>
            <person name="Galan B."/>
            <person name="Garcia J.L."/>
            <person name="Howad W."/>
            <person name="Gomez-Garrido J."/>
            <person name="Gut M."/>
            <person name="Julca I."/>
            <person name="Morata J."/>
            <person name="Puigdomenech P."/>
            <person name="Ribeca P."/>
            <person name="Rubio Cabetas M.J."/>
            <person name="Vlasova A."/>
            <person name="Wirthensohn M."/>
            <person name="Garcia-Mas J."/>
            <person name="Gabaldon T."/>
            <person name="Casacuberta J.M."/>
            <person name="Arus P."/>
        </authorList>
    </citation>
    <scope>NUCLEOTIDE SEQUENCE [LARGE SCALE GENOMIC DNA]</scope>
    <source>
        <strain evidence="3">cv. Texas</strain>
    </source>
</reference>
<feature type="domain" description="RNase H type-1" evidence="1">
    <location>
        <begin position="21"/>
        <end position="85"/>
    </location>
</feature>
<accession>A0A5E4GFK9</accession>
<evidence type="ECO:0000313" key="3">
    <source>
        <dbReference type="Proteomes" id="UP000327085"/>
    </source>
</evidence>
<dbReference type="GO" id="GO:0003676">
    <property type="term" value="F:nucleic acid binding"/>
    <property type="evidence" value="ECO:0007669"/>
    <property type="project" value="InterPro"/>
</dbReference>
<sequence length="91" mass="10048">TEPRSNMPSNLTSEPPTTRLYEALLACLLLAKSKSAKQISIHSDSQLIVNQITADFAARDASMTAYLATTHRLLEAFQAYEIRQIPGQKTV</sequence>
<dbReference type="InterPro" id="IPR012337">
    <property type="entry name" value="RNaseH-like_sf"/>
</dbReference>
<dbReference type="PANTHER" id="PTHR48475:SF2">
    <property type="entry name" value="RIBONUCLEASE H"/>
    <property type="match status" value="1"/>
</dbReference>
<dbReference type="Pfam" id="PF13456">
    <property type="entry name" value="RVT_3"/>
    <property type="match status" value="1"/>
</dbReference>
<organism evidence="2 3">
    <name type="scientific">Prunus dulcis</name>
    <name type="common">Almond</name>
    <name type="synonym">Amygdalus dulcis</name>
    <dbReference type="NCBI Taxonomy" id="3755"/>
    <lineage>
        <taxon>Eukaryota</taxon>
        <taxon>Viridiplantae</taxon>
        <taxon>Streptophyta</taxon>
        <taxon>Embryophyta</taxon>
        <taxon>Tracheophyta</taxon>
        <taxon>Spermatophyta</taxon>
        <taxon>Magnoliopsida</taxon>
        <taxon>eudicotyledons</taxon>
        <taxon>Gunneridae</taxon>
        <taxon>Pentapetalae</taxon>
        <taxon>rosids</taxon>
        <taxon>fabids</taxon>
        <taxon>Rosales</taxon>
        <taxon>Rosaceae</taxon>
        <taxon>Amygdaloideae</taxon>
        <taxon>Amygdaleae</taxon>
        <taxon>Prunus</taxon>
    </lineage>
</organism>
<proteinExistence type="predicted"/>
<dbReference type="InParanoid" id="A0A5E4GFK9"/>
<dbReference type="AlphaFoldDB" id="A0A5E4GFK9"/>
<dbReference type="Proteomes" id="UP000327085">
    <property type="component" value="Chromosome 8"/>
</dbReference>
<dbReference type="EMBL" id="CABIKO010000666">
    <property type="protein sequence ID" value="VVA38625.1"/>
    <property type="molecule type" value="Genomic_DNA"/>
</dbReference>
<dbReference type="SUPFAM" id="SSF53098">
    <property type="entry name" value="Ribonuclease H-like"/>
    <property type="match status" value="1"/>
</dbReference>
<name>A0A5E4GFK9_PRUDU</name>
<dbReference type="GO" id="GO:0004523">
    <property type="term" value="F:RNA-DNA hybrid ribonuclease activity"/>
    <property type="evidence" value="ECO:0007669"/>
    <property type="project" value="InterPro"/>
</dbReference>
<dbReference type="PANTHER" id="PTHR48475">
    <property type="entry name" value="RIBONUCLEASE H"/>
    <property type="match status" value="1"/>
</dbReference>
<dbReference type="Gene3D" id="3.30.420.10">
    <property type="entry name" value="Ribonuclease H-like superfamily/Ribonuclease H"/>
    <property type="match status" value="1"/>
</dbReference>
<gene>
    <name evidence="2" type="ORF">ALMOND_2B009154</name>
</gene>
<dbReference type="InterPro" id="IPR036397">
    <property type="entry name" value="RNaseH_sf"/>
</dbReference>
<feature type="non-terminal residue" evidence="2">
    <location>
        <position position="91"/>
    </location>
</feature>
<evidence type="ECO:0000313" key="2">
    <source>
        <dbReference type="EMBL" id="VVA38625.1"/>
    </source>
</evidence>
<protein>
    <submittedName>
        <fullName evidence="2">PREDICTED: RVT_3 domain-containing</fullName>
    </submittedName>
</protein>
<dbReference type="InterPro" id="IPR002156">
    <property type="entry name" value="RNaseH_domain"/>
</dbReference>
<feature type="non-terminal residue" evidence="2">
    <location>
        <position position="1"/>
    </location>
</feature>